<keyword evidence="3 8" id="KW-0349">Heme</keyword>
<dbReference type="InterPro" id="IPR001128">
    <property type="entry name" value="Cyt_P450"/>
</dbReference>
<dbReference type="PROSITE" id="PS00086">
    <property type="entry name" value="CYTOCHROME_P450"/>
    <property type="match status" value="1"/>
</dbReference>
<dbReference type="Proteomes" id="UP000325003">
    <property type="component" value="Unassembled WGS sequence"/>
</dbReference>
<dbReference type="InterPro" id="IPR002403">
    <property type="entry name" value="Cyt_P450_E_grp-IV"/>
</dbReference>
<dbReference type="InterPro" id="IPR036396">
    <property type="entry name" value="Cyt_P450_sf"/>
</dbReference>
<dbReference type="GO" id="GO:0016705">
    <property type="term" value="F:oxidoreductase activity, acting on paired donors, with incorporation or reduction of molecular oxygen"/>
    <property type="evidence" value="ECO:0007669"/>
    <property type="project" value="InterPro"/>
</dbReference>
<protein>
    <submittedName>
        <fullName evidence="10">Cytochrome P450</fullName>
    </submittedName>
</protein>
<dbReference type="Gene3D" id="1.10.630.10">
    <property type="entry name" value="Cytochrome P450"/>
    <property type="match status" value="1"/>
</dbReference>
<dbReference type="PANTHER" id="PTHR24286">
    <property type="entry name" value="CYTOCHROME P450 26"/>
    <property type="match status" value="1"/>
</dbReference>
<reference evidence="10 11" key="1">
    <citation type="submission" date="2019-09" db="EMBL/GenBank/DDBJ databases">
        <title>Nocardioides panacisoli sp. nov., isolated from the soil of a ginseng field.</title>
        <authorList>
            <person name="Cho C."/>
        </authorList>
    </citation>
    <scope>NUCLEOTIDE SEQUENCE [LARGE SCALE GENOMIC DNA]</scope>
    <source>
        <strain evidence="10 11">BN130099</strain>
    </source>
</reference>
<dbReference type="PANTHER" id="PTHR24286:SF24">
    <property type="entry name" value="LANOSTEROL 14-ALPHA DEMETHYLASE"/>
    <property type="match status" value="1"/>
</dbReference>
<dbReference type="GO" id="GO:0016125">
    <property type="term" value="P:sterol metabolic process"/>
    <property type="evidence" value="ECO:0007669"/>
    <property type="project" value="TreeGrafter"/>
</dbReference>
<dbReference type="AlphaFoldDB" id="A0A5B1LF46"/>
<gene>
    <name evidence="10" type="ORF">F0U44_12680</name>
</gene>
<accession>A0A5B1LF46</accession>
<keyword evidence="11" id="KW-1185">Reference proteome</keyword>
<evidence type="ECO:0000256" key="2">
    <source>
        <dbReference type="ARBA" id="ARBA00010617"/>
    </source>
</evidence>
<evidence type="ECO:0000256" key="1">
    <source>
        <dbReference type="ARBA" id="ARBA00001971"/>
    </source>
</evidence>
<dbReference type="GO" id="GO:0005506">
    <property type="term" value="F:iron ion binding"/>
    <property type="evidence" value="ECO:0007669"/>
    <property type="project" value="InterPro"/>
</dbReference>
<evidence type="ECO:0000313" key="11">
    <source>
        <dbReference type="Proteomes" id="UP000325003"/>
    </source>
</evidence>
<dbReference type="EMBL" id="VUJV01000003">
    <property type="protein sequence ID" value="KAA1419295.1"/>
    <property type="molecule type" value="Genomic_DNA"/>
</dbReference>
<comment type="caution">
    <text evidence="10">The sequence shown here is derived from an EMBL/GenBank/DDBJ whole genome shotgun (WGS) entry which is preliminary data.</text>
</comment>
<name>A0A5B1LF46_9ACTN</name>
<comment type="similarity">
    <text evidence="2 9">Belongs to the cytochrome P450 family.</text>
</comment>
<dbReference type="InterPro" id="IPR017972">
    <property type="entry name" value="Cyt_P450_CS"/>
</dbReference>
<dbReference type="RefSeq" id="WP_149728629.1">
    <property type="nucleotide sequence ID" value="NZ_VUJV01000003.1"/>
</dbReference>
<evidence type="ECO:0000256" key="8">
    <source>
        <dbReference type="PIRSR" id="PIRSR602403-1"/>
    </source>
</evidence>
<keyword evidence="5 9" id="KW-0560">Oxidoreductase</keyword>
<organism evidence="10 11">
    <name type="scientific">Nocardioides humilatus</name>
    <dbReference type="NCBI Taxonomy" id="2607660"/>
    <lineage>
        <taxon>Bacteria</taxon>
        <taxon>Bacillati</taxon>
        <taxon>Actinomycetota</taxon>
        <taxon>Actinomycetes</taxon>
        <taxon>Propionibacteriales</taxon>
        <taxon>Nocardioidaceae</taxon>
        <taxon>Nocardioides</taxon>
    </lineage>
</organism>
<evidence type="ECO:0000256" key="9">
    <source>
        <dbReference type="RuleBase" id="RU000461"/>
    </source>
</evidence>
<evidence type="ECO:0000256" key="7">
    <source>
        <dbReference type="ARBA" id="ARBA00023033"/>
    </source>
</evidence>
<sequence length="477" mass="53401">MTRSVTKPTLQHFPGDKLLDAVQERVGTDAVPLAKPPAGSGLKPVMGERGLPLVGKSLKMIREGEQTAYVMRDKYGDVFWTNAFGTKMVFAVGPEAVQAILQNKGKVYSQDGWVYFIGPFFTRGLMLLDGEEHHLHRRIMQEAFTRPRLEAYQTQVQDIIDRTVPDWPTDQPMPMYPAVKQLSLDVATEVFMGAEPSDETHALTGAFIDTVRAGTGFVRTEVPVLKTRWNKGLAGRRKLDAYFRRLIPAKRASEDTDLFAALCHVETEDGLKFSDDDVVNHMIFLMMAAHDTSTITATAMAYYFAKHPEWQDKARAESLALGTDRPSIDELDSLVTLDMVFKESMRLVAPVPAFVRRTTEDTDLLGQYVPKGTIINVVPGALHLLGDHWVSSEEFDPTRLADPRNEHKAHRFGYAPFGGGAHKCIGMAFGTNEVKALLHKMLTTYTFEVPVDYEIEWDHTSLVCPTDDFPVTLRRLA</sequence>
<evidence type="ECO:0000256" key="5">
    <source>
        <dbReference type="ARBA" id="ARBA00023002"/>
    </source>
</evidence>
<evidence type="ECO:0000256" key="6">
    <source>
        <dbReference type="ARBA" id="ARBA00023004"/>
    </source>
</evidence>
<dbReference type="SUPFAM" id="SSF48264">
    <property type="entry name" value="Cytochrome P450"/>
    <property type="match status" value="1"/>
</dbReference>
<keyword evidence="6 8" id="KW-0408">Iron</keyword>
<proteinExistence type="inferred from homology"/>
<dbReference type="Pfam" id="PF00067">
    <property type="entry name" value="p450"/>
    <property type="match status" value="1"/>
</dbReference>
<evidence type="ECO:0000256" key="4">
    <source>
        <dbReference type="ARBA" id="ARBA00022723"/>
    </source>
</evidence>
<evidence type="ECO:0000256" key="3">
    <source>
        <dbReference type="ARBA" id="ARBA00022617"/>
    </source>
</evidence>
<feature type="binding site" description="axial binding residue" evidence="8">
    <location>
        <position position="424"/>
    </location>
    <ligand>
        <name>heme</name>
        <dbReference type="ChEBI" id="CHEBI:30413"/>
    </ligand>
    <ligandPart>
        <name>Fe</name>
        <dbReference type="ChEBI" id="CHEBI:18248"/>
    </ligandPart>
</feature>
<dbReference type="GO" id="GO:0004497">
    <property type="term" value="F:monooxygenase activity"/>
    <property type="evidence" value="ECO:0007669"/>
    <property type="project" value="UniProtKB-KW"/>
</dbReference>
<dbReference type="GO" id="GO:0020037">
    <property type="term" value="F:heme binding"/>
    <property type="evidence" value="ECO:0007669"/>
    <property type="project" value="InterPro"/>
</dbReference>
<evidence type="ECO:0000313" key="10">
    <source>
        <dbReference type="EMBL" id="KAA1419295.1"/>
    </source>
</evidence>
<keyword evidence="4 8" id="KW-0479">Metal-binding</keyword>
<reference evidence="10 11" key="2">
    <citation type="submission" date="2019-09" db="EMBL/GenBank/DDBJ databases">
        <authorList>
            <person name="Jin C."/>
        </authorList>
    </citation>
    <scope>NUCLEOTIDE SEQUENCE [LARGE SCALE GENOMIC DNA]</scope>
    <source>
        <strain evidence="10 11">BN130099</strain>
    </source>
</reference>
<comment type="cofactor">
    <cofactor evidence="1 8">
        <name>heme</name>
        <dbReference type="ChEBI" id="CHEBI:30413"/>
    </cofactor>
</comment>
<keyword evidence="7 9" id="KW-0503">Monooxygenase</keyword>
<dbReference type="PRINTS" id="PR00465">
    <property type="entry name" value="EP450IV"/>
</dbReference>